<name>A0ABT6FI69_9BACT</name>
<dbReference type="InterPro" id="IPR011444">
    <property type="entry name" value="DUF1549"/>
</dbReference>
<dbReference type="InterPro" id="IPR036909">
    <property type="entry name" value="Cyt_c-like_dom_sf"/>
</dbReference>
<reference evidence="5 6" key="1">
    <citation type="submission" date="2023-03" db="EMBL/GenBank/DDBJ databases">
        <title>Paludisphaera mucosa sp. nov. a novel planctomycete from northern fen.</title>
        <authorList>
            <person name="Ivanova A."/>
        </authorList>
    </citation>
    <scope>NUCLEOTIDE SEQUENCE [LARGE SCALE GENOMIC DNA]</scope>
    <source>
        <strain evidence="5 6">Pla2</strain>
    </source>
</reference>
<gene>
    <name evidence="5" type="ORF">PZE19_26015</name>
</gene>
<feature type="signal peptide" evidence="1">
    <location>
        <begin position="1"/>
        <end position="32"/>
    </location>
</feature>
<dbReference type="EMBL" id="JARRAG010000002">
    <property type="protein sequence ID" value="MDG3007234.1"/>
    <property type="molecule type" value="Genomic_DNA"/>
</dbReference>
<evidence type="ECO:0000259" key="4">
    <source>
        <dbReference type="Pfam" id="PF07635"/>
    </source>
</evidence>
<keyword evidence="1" id="KW-0732">Signal</keyword>
<evidence type="ECO:0000259" key="3">
    <source>
        <dbReference type="Pfam" id="PF07587"/>
    </source>
</evidence>
<evidence type="ECO:0000313" key="5">
    <source>
        <dbReference type="EMBL" id="MDG3007234.1"/>
    </source>
</evidence>
<dbReference type="RefSeq" id="WP_277863520.1">
    <property type="nucleotide sequence ID" value="NZ_JARRAG010000002.1"/>
</dbReference>
<evidence type="ECO:0000313" key="6">
    <source>
        <dbReference type="Proteomes" id="UP001216907"/>
    </source>
</evidence>
<dbReference type="PANTHER" id="PTHR35889:SF3">
    <property type="entry name" value="F-BOX DOMAIN-CONTAINING PROTEIN"/>
    <property type="match status" value="1"/>
</dbReference>
<dbReference type="InterPro" id="IPR011429">
    <property type="entry name" value="Cyt_c_Planctomycete-type"/>
</dbReference>
<dbReference type="PROSITE" id="PS51257">
    <property type="entry name" value="PROKAR_LIPOPROTEIN"/>
    <property type="match status" value="1"/>
</dbReference>
<comment type="caution">
    <text evidence="5">The sequence shown here is derived from an EMBL/GenBank/DDBJ whole genome shotgun (WGS) entry which is preliminary data.</text>
</comment>
<organism evidence="5 6">
    <name type="scientific">Paludisphaera mucosa</name>
    <dbReference type="NCBI Taxonomy" id="3030827"/>
    <lineage>
        <taxon>Bacteria</taxon>
        <taxon>Pseudomonadati</taxon>
        <taxon>Planctomycetota</taxon>
        <taxon>Planctomycetia</taxon>
        <taxon>Isosphaerales</taxon>
        <taxon>Isosphaeraceae</taxon>
        <taxon>Paludisphaera</taxon>
    </lineage>
</organism>
<dbReference type="PANTHER" id="PTHR35889">
    <property type="entry name" value="CYCLOINULO-OLIGOSACCHARIDE FRUCTANOTRANSFERASE-RELATED"/>
    <property type="match status" value="1"/>
</dbReference>
<feature type="domain" description="Cytochrome C Planctomycete-type" evidence="4">
    <location>
        <begin position="54"/>
        <end position="118"/>
    </location>
</feature>
<evidence type="ECO:0000256" key="1">
    <source>
        <dbReference type="SAM" id="SignalP"/>
    </source>
</evidence>
<protein>
    <submittedName>
        <fullName evidence="5">PSD1 and planctomycete cytochrome C domain-containing protein</fullName>
    </submittedName>
</protein>
<keyword evidence="6" id="KW-1185">Reference proteome</keyword>
<feature type="domain" description="DUF1553" evidence="3">
    <location>
        <begin position="479"/>
        <end position="733"/>
    </location>
</feature>
<dbReference type="Pfam" id="PF07635">
    <property type="entry name" value="PSCyt1"/>
    <property type="match status" value="1"/>
</dbReference>
<dbReference type="Proteomes" id="UP001216907">
    <property type="component" value="Unassembled WGS sequence"/>
</dbReference>
<dbReference type="SUPFAM" id="SSF46626">
    <property type="entry name" value="Cytochrome c"/>
    <property type="match status" value="1"/>
</dbReference>
<accession>A0ABT6FI69</accession>
<feature type="chain" id="PRO_5047256097" evidence="1">
    <location>
        <begin position="33"/>
        <end position="774"/>
    </location>
</feature>
<evidence type="ECO:0000259" key="2">
    <source>
        <dbReference type="Pfam" id="PF07583"/>
    </source>
</evidence>
<feature type="domain" description="DUF1549" evidence="2">
    <location>
        <begin position="190"/>
        <end position="399"/>
    </location>
</feature>
<dbReference type="Pfam" id="PF07587">
    <property type="entry name" value="PSD1"/>
    <property type="match status" value="1"/>
</dbReference>
<dbReference type="InterPro" id="IPR022655">
    <property type="entry name" value="DUF1553"/>
</dbReference>
<sequence length="774" mass="84563">MNSSTRQLGAGRILAAWILASACAGIATSAEAPPRGEAEEFFEKSVRPLLVGRCLGCHGGPAKTAEAKVKVRGGLDLSSRAKILEGGDSGPAIVPGNVEDSLLIRAVRYHDEPRMPPDRRLDDVEIGALSRWIEQGAAWPGATVDAAPAPVAAETTGGPDIEAGRSHWSFRPLTDPPIPDVRDRAWPSSPIDCFVLEKLEARGRSPARPASRRALIRRATFDLIGLPPTAEDVDAFEADPAPDAYARLIDRLLATPQYGERWGRRWLDLVRYADTAGETADYPVPEAYRYRDYVIDAFNADLPYDRFLAEQVAGDLLAAAGPADRARAAVIATGFIAVSRRFGFDPQNYHNLTIDDTIDALGKSVLGLTIACARCHDHKFDPIRQADYYALYGIFESTRYPFPGGEETKRPKDFVAMPPAPGRPAEAAELAYAVAESPQPADSRIQRRGDPKNLGAEVRRGFPEVLVGRDRPAIAAGSGRRELAAWLTDRGNPLTYRVLVNRVWQHHFGRGLVASASNFGVKGTPPSHPELLDWLASRFLQDGCSIKSLHRRILLSAAYQMASATEASSTSAAEAEADPENVWLGHFNRRRLDAEEIRDAILLVAGDLDPGRAPAHPFPPVAQWGYTQHAPFLAVYPSDRRSVYLMTQRIRRHPFLALFDGADPNSSTEGRNATTVPTQSLFFLNDPLVHRASEDFAARLIAATADPAARIDRAFRIVLGRPASAAEVERMRGHLDQCRADLVGDGDPPEALDRRAWASVARILFGTNEFVYVD</sequence>
<dbReference type="Pfam" id="PF07583">
    <property type="entry name" value="PSCyt2"/>
    <property type="match status" value="1"/>
</dbReference>
<proteinExistence type="predicted"/>